<dbReference type="InterPro" id="IPR038404">
    <property type="entry name" value="TRAP_DctP_sf"/>
</dbReference>
<keyword evidence="4" id="KW-1185">Reference proteome</keyword>
<dbReference type="Pfam" id="PF03480">
    <property type="entry name" value="DctP"/>
    <property type="match status" value="1"/>
</dbReference>
<evidence type="ECO:0000313" key="3">
    <source>
        <dbReference type="EMBL" id="MPV36079.1"/>
    </source>
</evidence>
<dbReference type="GO" id="GO:0030246">
    <property type="term" value="F:carbohydrate binding"/>
    <property type="evidence" value="ECO:0007669"/>
    <property type="project" value="TreeGrafter"/>
</dbReference>
<dbReference type="PANTHER" id="PTHR33376">
    <property type="match status" value="1"/>
</dbReference>
<dbReference type="PANTHER" id="PTHR33376:SF2">
    <property type="entry name" value="DICARBOXYLATE-BINDING PERIPLASMIC PROTEIN"/>
    <property type="match status" value="1"/>
</dbReference>
<accession>A0A6N7EDA4</accession>
<keyword evidence="1 2" id="KW-0732">Signal</keyword>
<protein>
    <submittedName>
        <fullName evidence="3">DctP family TRAP transporter solute-binding subunit</fullName>
    </submittedName>
</protein>
<dbReference type="Gene3D" id="3.40.190.170">
    <property type="entry name" value="Bacterial extracellular solute-binding protein, family 7"/>
    <property type="match status" value="1"/>
</dbReference>
<proteinExistence type="predicted"/>
<dbReference type="EMBL" id="WHPC01000006">
    <property type="protein sequence ID" value="MPV36079.1"/>
    <property type="molecule type" value="Genomic_DNA"/>
</dbReference>
<dbReference type="PROSITE" id="PS51257">
    <property type="entry name" value="PROKAR_LIPOPROTEIN"/>
    <property type="match status" value="1"/>
</dbReference>
<sequence>MKRTKMYTTIAVATVAAMSLAACGGSGGSASGSEGETGAAADGAVDVSDAETLWKLAFNQTDQHPQYLAAEQLGEDLYEATDGRYAIEVYPNEELGTQSDVVQNLSDGSVEMMFIGAPVLESFNEDFIVFNLPYMFATEEAQAAVLGDEAVVGELYSSLEDSKNISVLAGVSGGVRSVYNSKHPIVEPEDLDGLKIRVQQSDSQVAMIEAMGAVASPMGQGEVYSALQTGALDGAENNETVFEALKHNEVSSYYSYTRHLMVPDYLLINSDILGGMSDEDREAFLELVPGAVESVNEGMKEYAQSSRTAAESAGAEFNDDVNVDAFRELVAPVVEGAINNDVREALFEAVQAANEANAG</sequence>
<name>A0A6N7EDA4_9MICO</name>
<reference evidence="3 4" key="1">
    <citation type="submission" date="2019-10" db="EMBL/GenBank/DDBJ databases">
        <title>Georgenia wutianyii sp. nov. and Georgenia yuyongxinii sp. nov. isolated from plateau pika (Ochotona curzoniae) in the Qinghai-Tibet plateau of China.</title>
        <authorList>
            <person name="Tian Z."/>
        </authorList>
    </citation>
    <scope>NUCLEOTIDE SEQUENCE [LARGE SCALE GENOMIC DNA]</scope>
    <source>
        <strain evidence="3 4">JCM 19765</strain>
    </source>
</reference>
<dbReference type="GO" id="GO:0030288">
    <property type="term" value="C:outer membrane-bounded periplasmic space"/>
    <property type="evidence" value="ECO:0007669"/>
    <property type="project" value="InterPro"/>
</dbReference>
<dbReference type="InterPro" id="IPR018389">
    <property type="entry name" value="DctP_fam"/>
</dbReference>
<evidence type="ECO:0000256" key="1">
    <source>
        <dbReference type="ARBA" id="ARBA00022729"/>
    </source>
</evidence>
<gene>
    <name evidence="3" type="ORF">GB881_03305</name>
</gene>
<dbReference type="CDD" id="cd13671">
    <property type="entry name" value="PBP2_TRAP_SBP_like_3"/>
    <property type="match status" value="1"/>
</dbReference>
<dbReference type="NCBIfam" id="NF037995">
    <property type="entry name" value="TRAP_S1"/>
    <property type="match status" value="1"/>
</dbReference>
<dbReference type="RefSeq" id="WP_152193766.1">
    <property type="nucleotide sequence ID" value="NZ_VUKD01000001.1"/>
</dbReference>
<comment type="caution">
    <text evidence="3">The sequence shown here is derived from an EMBL/GenBank/DDBJ whole genome shotgun (WGS) entry which is preliminary data.</text>
</comment>
<evidence type="ECO:0000313" key="4">
    <source>
        <dbReference type="Proteomes" id="UP000437709"/>
    </source>
</evidence>
<feature type="chain" id="PRO_5039390864" evidence="2">
    <location>
        <begin position="22"/>
        <end position="359"/>
    </location>
</feature>
<dbReference type="PIRSF" id="PIRSF006470">
    <property type="entry name" value="DctB"/>
    <property type="match status" value="1"/>
</dbReference>
<dbReference type="AlphaFoldDB" id="A0A6N7EDA4"/>
<feature type="signal peptide" evidence="2">
    <location>
        <begin position="1"/>
        <end position="21"/>
    </location>
</feature>
<dbReference type="NCBIfam" id="TIGR00787">
    <property type="entry name" value="dctP"/>
    <property type="match status" value="1"/>
</dbReference>
<dbReference type="Proteomes" id="UP000437709">
    <property type="component" value="Unassembled WGS sequence"/>
</dbReference>
<dbReference type="InterPro" id="IPR004682">
    <property type="entry name" value="TRAP_DctP"/>
</dbReference>
<dbReference type="GO" id="GO:0055085">
    <property type="term" value="P:transmembrane transport"/>
    <property type="evidence" value="ECO:0007669"/>
    <property type="project" value="InterPro"/>
</dbReference>
<organism evidence="3 4">
    <name type="scientific">Georgenia subflava</name>
    <dbReference type="NCBI Taxonomy" id="1622177"/>
    <lineage>
        <taxon>Bacteria</taxon>
        <taxon>Bacillati</taxon>
        <taxon>Actinomycetota</taxon>
        <taxon>Actinomycetes</taxon>
        <taxon>Micrococcales</taxon>
        <taxon>Bogoriellaceae</taxon>
        <taxon>Georgenia</taxon>
    </lineage>
</organism>
<dbReference type="OrthoDB" id="9815946at2"/>
<evidence type="ECO:0000256" key="2">
    <source>
        <dbReference type="SAM" id="SignalP"/>
    </source>
</evidence>